<keyword evidence="7 8" id="KW-0472">Membrane</keyword>
<evidence type="ECO:0000313" key="10">
    <source>
        <dbReference type="Proteomes" id="UP000298381"/>
    </source>
</evidence>
<dbReference type="InterPro" id="IPR002549">
    <property type="entry name" value="AI-2E-like"/>
</dbReference>
<keyword evidence="5 8" id="KW-0812">Transmembrane</keyword>
<dbReference type="GO" id="GO:0055085">
    <property type="term" value="P:transmembrane transport"/>
    <property type="evidence" value="ECO:0007669"/>
    <property type="project" value="TreeGrafter"/>
</dbReference>
<evidence type="ECO:0000313" key="9">
    <source>
        <dbReference type="EMBL" id="TFZ39699.1"/>
    </source>
</evidence>
<evidence type="ECO:0000256" key="7">
    <source>
        <dbReference type="ARBA" id="ARBA00023136"/>
    </source>
</evidence>
<dbReference type="AlphaFoldDB" id="A0A4Z0D537"/>
<evidence type="ECO:0000256" key="2">
    <source>
        <dbReference type="ARBA" id="ARBA00009773"/>
    </source>
</evidence>
<comment type="caution">
    <text evidence="9">The sequence shown here is derived from an EMBL/GenBank/DDBJ whole genome shotgun (WGS) entry which is preliminary data.</text>
</comment>
<dbReference type="EMBL" id="SRIB01000010">
    <property type="protein sequence ID" value="TFZ39699.1"/>
    <property type="molecule type" value="Genomic_DNA"/>
</dbReference>
<feature type="transmembrane region" description="Helical" evidence="8">
    <location>
        <begin position="296"/>
        <end position="315"/>
    </location>
</feature>
<evidence type="ECO:0000256" key="1">
    <source>
        <dbReference type="ARBA" id="ARBA00004651"/>
    </source>
</evidence>
<evidence type="ECO:0000256" key="3">
    <source>
        <dbReference type="ARBA" id="ARBA00022448"/>
    </source>
</evidence>
<dbReference type="RefSeq" id="WP_135271467.1">
    <property type="nucleotide sequence ID" value="NZ_SRIB01000010.1"/>
</dbReference>
<keyword evidence="6 8" id="KW-1133">Transmembrane helix</keyword>
<evidence type="ECO:0000256" key="4">
    <source>
        <dbReference type="ARBA" id="ARBA00022475"/>
    </source>
</evidence>
<dbReference type="PANTHER" id="PTHR21716:SF53">
    <property type="entry name" value="PERMEASE PERM-RELATED"/>
    <property type="match status" value="1"/>
</dbReference>
<dbReference type="PANTHER" id="PTHR21716">
    <property type="entry name" value="TRANSMEMBRANE PROTEIN"/>
    <property type="match status" value="1"/>
</dbReference>
<feature type="transmembrane region" description="Helical" evidence="8">
    <location>
        <begin position="9"/>
        <end position="28"/>
    </location>
</feature>
<dbReference type="GO" id="GO:0005886">
    <property type="term" value="C:plasma membrane"/>
    <property type="evidence" value="ECO:0007669"/>
    <property type="project" value="UniProtKB-SubCell"/>
</dbReference>
<dbReference type="Pfam" id="PF01594">
    <property type="entry name" value="AI-2E_transport"/>
    <property type="match status" value="1"/>
</dbReference>
<feature type="transmembrane region" description="Helical" evidence="8">
    <location>
        <begin position="149"/>
        <end position="174"/>
    </location>
</feature>
<reference evidence="9 10" key="1">
    <citation type="submission" date="2019-03" db="EMBL/GenBank/DDBJ databases">
        <title>Draft genome sequence data and analysis of a Fermenting Bacterium, Soehngenia longevitae strain 1933PT, isolated from petroleum reservoir in Azerbaijan.</title>
        <authorList>
            <person name="Grouzdev D.S."/>
            <person name="Bidzhieva S.K."/>
            <person name="Sokolova D.S."/>
            <person name="Tourova T.P."/>
            <person name="Poltaraus A.B."/>
            <person name="Nazina T.N."/>
        </authorList>
    </citation>
    <scope>NUCLEOTIDE SEQUENCE [LARGE SCALE GENOMIC DNA]</scope>
    <source>
        <strain evidence="9 10">1933P</strain>
    </source>
</reference>
<dbReference type="OrthoDB" id="9793390at2"/>
<sequence>MRAIKIKKIWILDIVLIIISLILVIGFWNNFSRVISPFVYALILAYILNPLVNFFERKRIKRRWAVLIVFAIILIFLSLFFALIIPNAVNDLTNFIKDIPNIVKFLQDWFNDLRSGNFGDIVEKLEEYINLDEQLNSISEYIRSSLENIVSFLVASTATLLDLLMTPIITFYYLKEKDKILSIATNLIPKKIKPTFYKLGNDINRILSGFIRGQLIIALIIGVLTGIAAAILRVPYAITIGIQAGITNIIPYFGPWIGGILPVILALMISPVRALWMVIAIIVIQQGEGDLISPQIMSHSVGLHPLLVMFSVLFFGSAFGIVGMIGGVPLMAILITIGNYIIEYRKKLKNDTVTME</sequence>
<name>A0A4Z0D537_9FIRM</name>
<feature type="transmembrane region" description="Helical" evidence="8">
    <location>
        <begin position="256"/>
        <end position="284"/>
    </location>
</feature>
<accession>A0A4Z0D537</accession>
<evidence type="ECO:0000256" key="6">
    <source>
        <dbReference type="ARBA" id="ARBA00022989"/>
    </source>
</evidence>
<feature type="transmembrane region" description="Helical" evidence="8">
    <location>
        <begin position="34"/>
        <end position="52"/>
    </location>
</feature>
<feature type="transmembrane region" description="Helical" evidence="8">
    <location>
        <begin position="215"/>
        <end position="236"/>
    </location>
</feature>
<comment type="similarity">
    <text evidence="2">Belongs to the autoinducer-2 exporter (AI-2E) (TC 2.A.86) family.</text>
</comment>
<feature type="transmembrane region" description="Helical" evidence="8">
    <location>
        <begin position="64"/>
        <end position="85"/>
    </location>
</feature>
<organism evidence="9 10">
    <name type="scientific">Soehngenia longivitae</name>
    <dbReference type="NCBI Taxonomy" id="2562294"/>
    <lineage>
        <taxon>Bacteria</taxon>
        <taxon>Bacillati</taxon>
        <taxon>Bacillota</taxon>
        <taxon>Tissierellia</taxon>
        <taxon>Tissierellales</taxon>
        <taxon>Tissierellaceae</taxon>
        <taxon>Soehngenia</taxon>
    </lineage>
</organism>
<keyword evidence="10" id="KW-1185">Reference proteome</keyword>
<gene>
    <name evidence="9" type="ORF">E4100_07740</name>
</gene>
<proteinExistence type="inferred from homology"/>
<keyword evidence="3" id="KW-0813">Transport</keyword>
<protein>
    <submittedName>
        <fullName evidence="9">AI-2E family transporter</fullName>
    </submittedName>
</protein>
<dbReference type="Proteomes" id="UP000298381">
    <property type="component" value="Unassembled WGS sequence"/>
</dbReference>
<evidence type="ECO:0000256" key="5">
    <source>
        <dbReference type="ARBA" id="ARBA00022692"/>
    </source>
</evidence>
<feature type="transmembrane region" description="Helical" evidence="8">
    <location>
        <begin position="321"/>
        <end position="342"/>
    </location>
</feature>
<comment type="subcellular location">
    <subcellularLocation>
        <location evidence="1">Cell membrane</location>
        <topology evidence="1">Multi-pass membrane protein</topology>
    </subcellularLocation>
</comment>
<keyword evidence="4" id="KW-1003">Cell membrane</keyword>
<evidence type="ECO:0000256" key="8">
    <source>
        <dbReference type="SAM" id="Phobius"/>
    </source>
</evidence>